<feature type="compositionally biased region" description="Pro residues" evidence="1">
    <location>
        <begin position="26"/>
        <end position="35"/>
    </location>
</feature>
<dbReference type="OrthoDB" id="6497287at2"/>
<feature type="region of interest" description="Disordered" evidence="1">
    <location>
        <begin position="1"/>
        <end position="47"/>
    </location>
</feature>
<dbReference type="EMBL" id="SMCR01000001">
    <property type="protein sequence ID" value="TCW00354.1"/>
    <property type="molecule type" value="Genomic_DNA"/>
</dbReference>
<dbReference type="InterPro" id="IPR023597">
    <property type="entry name" value="Flagellar_regulator_Flk"/>
</dbReference>
<reference evidence="3 4" key="1">
    <citation type="submission" date="2019-03" db="EMBL/GenBank/DDBJ databases">
        <title>Genomic Encyclopedia of Type Strains, Phase IV (KMG-IV): sequencing the most valuable type-strain genomes for metagenomic binning, comparative biology and taxonomic classification.</title>
        <authorList>
            <person name="Goeker M."/>
        </authorList>
    </citation>
    <scope>NUCLEOTIDE SEQUENCE [LARGE SCALE GENOMIC DNA]</scope>
    <source>
        <strain evidence="3 4">DSM 19580</strain>
    </source>
</reference>
<sequence>MQPVKGPGTPANGVPPRNPTAAALPGQPPRGPAVAPPTISGGDAPLTSVQRTSLERMVIRIMALTNSKAVEIWAALRHQLGIPVEGELTASHFQPALQLLQTRLDLARDTHAGRQLMQQLSELLTQGNNRQAVSDYIRQQFGHTVLSQLTAAELRQVVTLLQAGNLAIPHPQQAALTDRTLLPAEHHALNQQITRLAAATGESPATLWQSLLAMMGLKAGDPIPARHFTLLMQFLQGHVTLAQQASPTLATILAVLKQPTNRNEQQAVEAYCQQHFNAGIAIPLSSTQVSAVMQFLFIYRLTRTQSQHQTPDARLLQPATSPLIDTGQPHPAQRKPPALWLAALIVAVAAALLALLI</sequence>
<evidence type="ECO:0000256" key="1">
    <source>
        <dbReference type="SAM" id="MobiDB-lite"/>
    </source>
</evidence>
<evidence type="ECO:0008006" key="5">
    <source>
        <dbReference type="Google" id="ProtNLM"/>
    </source>
</evidence>
<gene>
    <name evidence="3" type="ORF">EDC52_101703</name>
</gene>
<organism evidence="3 4">
    <name type="scientific">Biostraticola tofi</name>
    <dbReference type="NCBI Taxonomy" id="466109"/>
    <lineage>
        <taxon>Bacteria</taxon>
        <taxon>Pseudomonadati</taxon>
        <taxon>Pseudomonadota</taxon>
        <taxon>Gammaproteobacteria</taxon>
        <taxon>Enterobacterales</taxon>
        <taxon>Bruguierivoracaceae</taxon>
        <taxon>Biostraticola</taxon>
    </lineage>
</organism>
<keyword evidence="2" id="KW-0472">Membrane</keyword>
<keyword evidence="4" id="KW-1185">Reference proteome</keyword>
<feature type="transmembrane region" description="Helical" evidence="2">
    <location>
        <begin position="338"/>
        <end position="356"/>
    </location>
</feature>
<dbReference type="RefSeq" id="WP_131863915.1">
    <property type="nucleotide sequence ID" value="NZ_SMCR01000001.1"/>
</dbReference>
<dbReference type="NCBIfam" id="NF007987">
    <property type="entry name" value="PRK10715.1"/>
    <property type="match status" value="1"/>
</dbReference>
<dbReference type="GO" id="GO:0016020">
    <property type="term" value="C:membrane"/>
    <property type="evidence" value="ECO:0007669"/>
    <property type="project" value="InterPro"/>
</dbReference>
<keyword evidence="2" id="KW-0812">Transmembrane</keyword>
<protein>
    <recommendedName>
        <fullName evidence="5">Fluke</fullName>
    </recommendedName>
</protein>
<dbReference type="GO" id="GO:0010468">
    <property type="term" value="P:regulation of gene expression"/>
    <property type="evidence" value="ECO:0007669"/>
    <property type="project" value="InterPro"/>
</dbReference>
<keyword evidence="2" id="KW-1133">Transmembrane helix</keyword>
<accession>A0A4R3Z3G2</accession>
<evidence type="ECO:0000256" key="2">
    <source>
        <dbReference type="SAM" id="Phobius"/>
    </source>
</evidence>
<proteinExistence type="predicted"/>
<evidence type="ECO:0000313" key="4">
    <source>
        <dbReference type="Proteomes" id="UP000295719"/>
    </source>
</evidence>
<evidence type="ECO:0000313" key="3">
    <source>
        <dbReference type="EMBL" id="TCW00354.1"/>
    </source>
</evidence>
<dbReference type="AlphaFoldDB" id="A0A4R3Z3G2"/>
<name>A0A4R3Z3G2_9GAMM</name>
<comment type="caution">
    <text evidence="3">The sequence shown here is derived from an EMBL/GenBank/DDBJ whole genome shotgun (WGS) entry which is preliminary data.</text>
</comment>
<dbReference type="Proteomes" id="UP000295719">
    <property type="component" value="Unassembled WGS sequence"/>
</dbReference>